<dbReference type="SUPFAM" id="SSF52172">
    <property type="entry name" value="CheY-like"/>
    <property type="match status" value="1"/>
</dbReference>
<dbReference type="PANTHER" id="PTHR48111:SF3">
    <property type="entry name" value="TRANSCRIPTIONAL REGULATORY PROTEIN BTSR"/>
    <property type="match status" value="1"/>
</dbReference>
<dbReference type="PROSITE" id="PS50110">
    <property type="entry name" value="RESPONSE_REGULATORY"/>
    <property type="match status" value="1"/>
</dbReference>
<dbReference type="Gene3D" id="3.40.50.2300">
    <property type="match status" value="1"/>
</dbReference>
<evidence type="ECO:0000259" key="4">
    <source>
        <dbReference type="PROSITE" id="PS50930"/>
    </source>
</evidence>
<name>A0A4R3L644_9BURK</name>
<dbReference type="Proteomes" id="UP000315577">
    <property type="component" value="Unassembled WGS sequence"/>
</dbReference>
<dbReference type="InterPro" id="IPR001789">
    <property type="entry name" value="Sig_transdc_resp-reg_receiver"/>
</dbReference>
<dbReference type="SMART" id="SM00850">
    <property type="entry name" value="LytTR"/>
    <property type="match status" value="1"/>
</dbReference>
<evidence type="ECO:0000313" key="7">
    <source>
        <dbReference type="Proteomes" id="UP000295536"/>
    </source>
</evidence>
<keyword evidence="8" id="KW-1185">Reference proteome</keyword>
<evidence type="ECO:0000313" key="8">
    <source>
        <dbReference type="Proteomes" id="UP000315577"/>
    </source>
</evidence>
<evidence type="ECO:0000256" key="2">
    <source>
        <dbReference type="PROSITE-ProRule" id="PRU00169"/>
    </source>
</evidence>
<dbReference type="InterPro" id="IPR007492">
    <property type="entry name" value="LytTR_DNA-bd_dom"/>
</dbReference>
<protein>
    <submittedName>
        <fullName evidence="5">LytTR family two component transcriptional regulator</fullName>
    </submittedName>
    <submittedName>
        <fullName evidence="6">Sensory transduction protein LytR</fullName>
    </submittedName>
</protein>
<dbReference type="Gene3D" id="2.40.50.1020">
    <property type="entry name" value="LytTr DNA-binding domain"/>
    <property type="match status" value="1"/>
</dbReference>
<dbReference type="PANTHER" id="PTHR48111">
    <property type="entry name" value="REGULATOR OF RPOS"/>
    <property type="match status" value="1"/>
</dbReference>
<feature type="domain" description="Response regulatory" evidence="3">
    <location>
        <begin position="4"/>
        <end position="118"/>
    </location>
</feature>
<sequence length="266" mass="29815">MATRVLVVDDEALARQRLRDLLLEWQPNAEVAEAEDARTALARLRSEPWDVALLDVQMPGLDGLALAALLRGQPKAPALVFVTAHAEHALRAFELDAVDYLTKPVRRERLHQALDKALRWHASGAAEATEPAPARPAATTEALIIHERGRTERVPLDDVIYLKAELKYLTVRTAQRSYIYDGALHDFERSQPERWLRIHRNALVARQRVRSLQRVHERSAGPQGEAFDGWVVVLDGVPERLQVSRRQLPSVREALRAEATVLASGA</sequence>
<keyword evidence="1" id="KW-0238">DNA-binding</keyword>
<dbReference type="AlphaFoldDB" id="A0A4R3L644"/>
<dbReference type="RefSeq" id="WP_132963375.1">
    <property type="nucleotide sequence ID" value="NZ_SMAH01000016.1"/>
</dbReference>
<dbReference type="PROSITE" id="PS50930">
    <property type="entry name" value="HTH_LYTTR"/>
    <property type="match status" value="1"/>
</dbReference>
<dbReference type="GO" id="GO:0032993">
    <property type="term" value="C:protein-DNA complex"/>
    <property type="evidence" value="ECO:0007669"/>
    <property type="project" value="TreeGrafter"/>
</dbReference>
<dbReference type="GO" id="GO:0005829">
    <property type="term" value="C:cytosol"/>
    <property type="evidence" value="ECO:0007669"/>
    <property type="project" value="TreeGrafter"/>
</dbReference>
<dbReference type="SMART" id="SM00448">
    <property type="entry name" value="REC"/>
    <property type="match status" value="1"/>
</dbReference>
<dbReference type="OrthoDB" id="236568at2"/>
<evidence type="ECO:0000313" key="6">
    <source>
        <dbReference type="EMBL" id="TSE19320.1"/>
    </source>
</evidence>
<proteinExistence type="predicted"/>
<evidence type="ECO:0000256" key="1">
    <source>
        <dbReference type="ARBA" id="ARBA00023125"/>
    </source>
</evidence>
<dbReference type="Proteomes" id="UP000295536">
    <property type="component" value="Unassembled WGS sequence"/>
</dbReference>
<reference evidence="6 8" key="2">
    <citation type="submission" date="2019-07" db="EMBL/GenBank/DDBJ databases">
        <title>Tepidimonas ignava SPS-1037 draft genome.</title>
        <authorList>
            <person name="Da Costa M.S."/>
            <person name="Froufe H.J.C."/>
            <person name="Egas C."/>
            <person name="Albuquerque L."/>
        </authorList>
    </citation>
    <scope>NUCLEOTIDE SEQUENCE [LARGE SCALE GENOMIC DNA]</scope>
    <source>
        <strain evidence="6 8">SPS-1037</strain>
    </source>
</reference>
<evidence type="ECO:0000259" key="3">
    <source>
        <dbReference type="PROSITE" id="PS50110"/>
    </source>
</evidence>
<dbReference type="InterPro" id="IPR011006">
    <property type="entry name" value="CheY-like_superfamily"/>
</dbReference>
<dbReference type="GO" id="GO:0000976">
    <property type="term" value="F:transcription cis-regulatory region binding"/>
    <property type="evidence" value="ECO:0007669"/>
    <property type="project" value="TreeGrafter"/>
</dbReference>
<feature type="domain" description="HTH LytTR-type" evidence="4">
    <location>
        <begin position="143"/>
        <end position="257"/>
    </location>
</feature>
<dbReference type="InterPro" id="IPR039420">
    <property type="entry name" value="WalR-like"/>
</dbReference>
<organism evidence="5 7">
    <name type="scientific">Tepidimonas ignava</name>
    <dbReference type="NCBI Taxonomy" id="114249"/>
    <lineage>
        <taxon>Bacteria</taxon>
        <taxon>Pseudomonadati</taxon>
        <taxon>Pseudomonadota</taxon>
        <taxon>Betaproteobacteria</taxon>
        <taxon>Burkholderiales</taxon>
        <taxon>Tepidimonas</taxon>
    </lineage>
</organism>
<feature type="modified residue" description="4-aspartylphosphate" evidence="2">
    <location>
        <position position="55"/>
    </location>
</feature>
<reference evidence="5 7" key="1">
    <citation type="submission" date="2019-03" db="EMBL/GenBank/DDBJ databases">
        <title>Genomic Encyclopedia of Type Strains, Phase IV (KMG-IV): sequencing the most valuable type-strain genomes for metagenomic binning, comparative biology and taxonomic classification.</title>
        <authorList>
            <person name="Goeker M."/>
        </authorList>
    </citation>
    <scope>NUCLEOTIDE SEQUENCE [LARGE SCALE GENOMIC DNA]</scope>
    <source>
        <strain evidence="5 7">DSM 12034</strain>
    </source>
</reference>
<dbReference type="Pfam" id="PF00072">
    <property type="entry name" value="Response_reg"/>
    <property type="match status" value="1"/>
</dbReference>
<dbReference type="EMBL" id="VJNC01000017">
    <property type="protein sequence ID" value="TSE19320.1"/>
    <property type="molecule type" value="Genomic_DNA"/>
</dbReference>
<dbReference type="GO" id="GO:0000156">
    <property type="term" value="F:phosphorelay response regulator activity"/>
    <property type="evidence" value="ECO:0007669"/>
    <property type="project" value="TreeGrafter"/>
</dbReference>
<dbReference type="Pfam" id="PF04397">
    <property type="entry name" value="LytTR"/>
    <property type="match status" value="1"/>
</dbReference>
<comment type="caution">
    <text evidence="5">The sequence shown here is derived from an EMBL/GenBank/DDBJ whole genome shotgun (WGS) entry which is preliminary data.</text>
</comment>
<keyword evidence="2" id="KW-0597">Phosphoprotein</keyword>
<dbReference type="EMBL" id="SMAH01000016">
    <property type="protein sequence ID" value="TCS95173.1"/>
    <property type="molecule type" value="Genomic_DNA"/>
</dbReference>
<dbReference type="GO" id="GO:0006355">
    <property type="term" value="P:regulation of DNA-templated transcription"/>
    <property type="evidence" value="ECO:0007669"/>
    <property type="project" value="TreeGrafter"/>
</dbReference>
<evidence type="ECO:0000313" key="5">
    <source>
        <dbReference type="EMBL" id="TCS95173.1"/>
    </source>
</evidence>
<accession>A0A4R3L644</accession>
<gene>
    <name evidence="6" type="primary">lytR</name>
    <name evidence="5" type="ORF">EDC36_1169</name>
    <name evidence="6" type="ORF">Tigna_02213</name>
</gene>